<evidence type="ECO:0000256" key="2">
    <source>
        <dbReference type="ARBA" id="ARBA00013194"/>
    </source>
</evidence>
<evidence type="ECO:0000256" key="3">
    <source>
        <dbReference type="ARBA" id="ARBA00022729"/>
    </source>
</evidence>
<dbReference type="GO" id="GO:0003755">
    <property type="term" value="F:peptidyl-prolyl cis-trans isomerase activity"/>
    <property type="evidence" value="ECO:0007669"/>
    <property type="project" value="UniProtKB-KW"/>
</dbReference>
<dbReference type="InterPro" id="IPR029000">
    <property type="entry name" value="Cyclophilin-like_dom_sf"/>
</dbReference>
<keyword evidence="4" id="KW-0697">Rotamase</keyword>
<keyword evidence="10" id="KW-1185">Reference proteome</keyword>
<organism evidence="9 10">
    <name type="scientific">Cutaneotrichosporon cavernicola</name>
    <dbReference type="NCBI Taxonomy" id="279322"/>
    <lineage>
        <taxon>Eukaryota</taxon>
        <taxon>Fungi</taxon>
        <taxon>Dikarya</taxon>
        <taxon>Basidiomycota</taxon>
        <taxon>Agaricomycotina</taxon>
        <taxon>Tremellomycetes</taxon>
        <taxon>Trichosporonales</taxon>
        <taxon>Trichosporonaceae</taxon>
        <taxon>Cutaneotrichosporon</taxon>
    </lineage>
</organism>
<dbReference type="FunFam" id="2.40.100.10:FF:000019">
    <property type="entry name" value="Peptidyl-prolyl cis-trans isomerase"/>
    <property type="match status" value="1"/>
</dbReference>
<dbReference type="InterPro" id="IPR020892">
    <property type="entry name" value="Cyclophilin-type_PPIase_CS"/>
</dbReference>
<evidence type="ECO:0000256" key="6">
    <source>
        <dbReference type="ARBA" id="ARBA00038340"/>
    </source>
</evidence>
<dbReference type="InterPro" id="IPR002130">
    <property type="entry name" value="Cyclophilin-type_PPIase_dom"/>
</dbReference>
<evidence type="ECO:0000313" key="10">
    <source>
        <dbReference type="Proteomes" id="UP001233271"/>
    </source>
</evidence>
<dbReference type="PROSITE" id="PS00170">
    <property type="entry name" value="CSA_PPIASE_1"/>
    <property type="match status" value="1"/>
</dbReference>
<comment type="similarity">
    <text evidence="6">Belongs to the cyclophilin-type PPIase family. PPIase B subfamily.</text>
</comment>
<dbReference type="Proteomes" id="UP001233271">
    <property type="component" value="Chromosome 3"/>
</dbReference>
<evidence type="ECO:0000256" key="1">
    <source>
        <dbReference type="ARBA" id="ARBA00000971"/>
    </source>
</evidence>
<feature type="domain" description="PPIase cyclophilin-type" evidence="8">
    <location>
        <begin position="32"/>
        <end position="192"/>
    </location>
</feature>
<feature type="region of interest" description="Disordered" evidence="7">
    <location>
        <begin position="196"/>
        <end position="219"/>
    </location>
</feature>
<proteinExistence type="inferred from homology"/>
<evidence type="ECO:0000313" key="9">
    <source>
        <dbReference type="EMBL" id="BEI90798.1"/>
    </source>
</evidence>
<comment type="catalytic activity">
    <reaction evidence="1">
        <text>[protein]-peptidylproline (omega=180) = [protein]-peptidylproline (omega=0)</text>
        <dbReference type="Rhea" id="RHEA:16237"/>
        <dbReference type="Rhea" id="RHEA-COMP:10747"/>
        <dbReference type="Rhea" id="RHEA-COMP:10748"/>
        <dbReference type="ChEBI" id="CHEBI:83833"/>
        <dbReference type="ChEBI" id="CHEBI:83834"/>
        <dbReference type="EC" id="5.2.1.8"/>
    </reaction>
</comment>
<dbReference type="PRINTS" id="PR00153">
    <property type="entry name" value="CSAPPISMRASE"/>
</dbReference>
<reference evidence="9" key="1">
    <citation type="journal article" date="2023" name="BMC Genomics">
        <title>Chromosome-level genome assemblies of Cutaneotrichosporon spp. (Trichosporonales, Basidiomycota) reveal imbalanced evolution between nucleotide sequences and chromosome synteny.</title>
        <authorList>
            <person name="Kobayashi Y."/>
            <person name="Kayamori A."/>
            <person name="Aoki K."/>
            <person name="Shiwa Y."/>
            <person name="Matsutani M."/>
            <person name="Fujita N."/>
            <person name="Sugita T."/>
            <person name="Iwasaki W."/>
            <person name="Tanaka N."/>
            <person name="Takashima M."/>
        </authorList>
    </citation>
    <scope>NUCLEOTIDE SEQUENCE</scope>
    <source>
        <strain evidence="9">HIS019</strain>
    </source>
</reference>
<sequence>MPFMDKLKKAFIPPDVKSQYAPPPDANRSQVWMDITIGDRPVGRIEMELFDKALPKTSANFRELCRGHEQNGKVMGYKGSIFHRVIQDFMIQGGDIIHNNGTGMYSIYGGPFPDEDFKFGHDIPGLLSMANSGPNTNGCQFFITVAPAEYLNGKHVVFGRVTKGMDVVRAVEEVEAQNDRPLQVVRVAACGVFETATDKDSSTSSTSATDVQASGTAAPEQFHDAVEQTDAVPIQGQGQEQGQGQGHGLKALYRRFSRSLDNDHKEHGNEARTTPALAGAVHDFAGTSPVDHRREVDGKLATSSPTTGT</sequence>
<keyword evidence="5" id="KW-0413">Isomerase</keyword>
<dbReference type="PANTHER" id="PTHR11071">
    <property type="entry name" value="PEPTIDYL-PROLYL CIS-TRANS ISOMERASE"/>
    <property type="match status" value="1"/>
</dbReference>
<dbReference type="EMBL" id="AP028214">
    <property type="protein sequence ID" value="BEI90798.1"/>
    <property type="molecule type" value="Genomic_DNA"/>
</dbReference>
<dbReference type="GO" id="GO:0006457">
    <property type="term" value="P:protein folding"/>
    <property type="evidence" value="ECO:0007669"/>
    <property type="project" value="InterPro"/>
</dbReference>
<dbReference type="GO" id="GO:0016018">
    <property type="term" value="F:cyclosporin A binding"/>
    <property type="evidence" value="ECO:0007669"/>
    <property type="project" value="TreeGrafter"/>
</dbReference>
<keyword evidence="3" id="KW-0732">Signal</keyword>
<evidence type="ECO:0000256" key="5">
    <source>
        <dbReference type="ARBA" id="ARBA00023235"/>
    </source>
</evidence>
<dbReference type="PROSITE" id="PS50072">
    <property type="entry name" value="CSA_PPIASE_2"/>
    <property type="match status" value="1"/>
</dbReference>
<protein>
    <recommendedName>
        <fullName evidence="2">peptidylprolyl isomerase</fullName>
        <ecNumber evidence="2">5.2.1.8</ecNumber>
    </recommendedName>
</protein>
<name>A0AA48IJ33_9TREE</name>
<gene>
    <name evidence="9" type="primary">cyp3</name>
    <name evidence="9" type="ORF">CcaverHIS019_0308680</name>
</gene>
<evidence type="ECO:0000259" key="8">
    <source>
        <dbReference type="PROSITE" id="PS50072"/>
    </source>
</evidence>
<feature type="region of interest" description="Disordered" evidence="7">
    <location>
        <begin position="285"/>
        <end position="309"/>
    </location>
</feature>
<dbReference type="Gene3D" id="2.40.100.10">
    <property type="entry name" value="Cyclophilin-like"/>
    <property type="match status" value="1"/>
</dbReference>
<dbReference type="Pfam" id="PF00160">
    <property type="entry name" value="Pro_isomerase"/>
    <property type="match status" value="1"/>
</dbReference>
<dbReference type="EC" id="5.2.1.8" evidence="2"/>
<dbReference type="KEGG" id="ccac:CcaHIS019_0308680"/>
<evidence type="ECO:0000256" key="4">
    <source>
        <dbReference type="ARBA" id="ARBA00023110"/>
    </source>
</evidence>
<dbReference type="RefSeq" id="XP_060456063.1">
    <property type="nucleotide sequence ID" value="XM_060599362.1"/>
</dbReference>
<dbReference type="GO" id="GO:0005737">
    <property type="term" value="C:cytoplasm"/>
    <property type="evidence" value="ECO:0007669"/>
    <property type="project" value="TreeGrafter"/>
</dbReference>
<accession>A0AA48IJ33</accession>
<evidence type="ECO:0000256" key="7">
    <source>
        <dbReference type="SAM" id="MobiDB-lite"/>
    </source>
</evidence>
<dbReference type="AlphaFoldDB" id="A0AA48IJ33"/>
<dbReference type="SUPFAM" id="SSF50891">
    <property type="entry name" value="Cyclophilin-like"/>
    <property type="match status" value="1"/>
</dbReference>
<dbReference type="GeneID" id="85494668"/>
<dbReference type="PANTHER" id="PTHR11071:SF561">
    <property type="entry name" value="PEPTIDYL-PROLYL CIS-TRANS ISOMERASE D-RELATED"/>
    <property type="match status" value="1"/>
</dbReference>